<dbReference type="AlphaFoldDB" id="A0A1G2LP85"/>
<dbReference type="EMBL" id="MHQZ01000035">
    <property type="protein sequence ID" value="OHA13440.1"/>
    <property type="molecule type" value="Genomic_DNA"/>
</dbReference>
<comment type="catalytic activity">
    <reaction evidence="5">
        <text>[protein]-peptidylproline (omega=180) = [protein]-peptidylproline (omega=0)</text>
        <dbReference type="Rhea" id="RHEA:16237"/>
        <dbReference type="Rhea" id="RHEA-COMP:10747"/>
        <dbReference type="Rhea" id="RHEA-COMP:10748"/>
        <dbReference type="ChEBI" id="CHEBI:83833"/>
        <dbReference type="ChEBI" id="CHEBI:83834"/>
        <dbReference type="EC" id="5.2.1.8"/>
    </reaction>
</comment>
<feature type="domain" description="PPIase cyclophilin-type" evidence="6">
    <location>
        <begin position="1"/>
        <end position="154"/>
    </location>
</feature>
<dbReference type="InterPro" id="IPR020892">
    <property type="entry name" value="Cyclophilin-type_PPIase_CS"/>
</dbReference>
<dbReference type="PANTHER" id="PTHR45625">
    <property type="entry name" value="PEPTIDYL-PROLYL CIS-TRANS ISOMERASE-RELATED"/>
    <property type="match status" value="1"/>
</dbReference>
<accession>A0A1G2LP85</accession>
<organism evidence="7 8">
    <name type="scientific">Candidatus Tagabacteria bacterium RIFCSPLOWO2_01_FULL_39_11</name>
    <dbReference type="NCBI Taxonomy" id="1802295"/>
    <lineage>
        <taxon>Bacteria</taxon>
        <taxon>Candidatus Tagaibacteriota</taxon>
    </lineage>
</organism>
<dbReference type="PRINTS" id="PR00153">
    <property type="entry name" value="CSAPPISMRASE"/>
</dbReference>
<dbReference type="SUPFAM" id="SSF50891">
    <property type="entry name" value="Cyclophilin-like"/>
    <property type="match status" value="1"/>
</dbReference>
<gene>
    <name evidence="7" type="ORF">A2909_02365</name>
</gene>
<dbReference type="PROSITE" id="PS00170">
    <property type="entry name" value="CSA_PPIASE_1"/>
    <property type="match status" value="1"/>
</dbReference>
<protein>
    <recommendedName>
        <fullName evidence="5">Peptidyl-prolyl cis-trans isomerase</fullName>
        <shortName evidence="5">PPIase</shortName>
        <ecNumber evidence="5">5.2.1.8</ecNumber>
    </recommendedName>
</protein>
<sequence length="156" mass="17309">MKTNFGDIKIELFETDAPETVRNFIKLSESGFYNGVKFHRVIKDFMIQGGDPNSKDNNWSDDGVGGPGYTFADEINQHKIVKGILAMANSGPNTNGSQFFIVTAESTPWLDGKHTVFGKVIEGMEVVSKIENVETDKARGDHPMEDVIIETIEIIK</sequence>
<dbReference type="GO" id="GO:0006457">
    <property type="term" value="P:protein folding"/>
    <property type="evidence" value="ECO:0007669"/>
    <property type="project" value="InterPro"/>
</dbReference>
<comment type="caution">
    <text evidence="7">The sequence shown here is derived from an EMBL/GenBank/DDBJ whole genome shotgun (WGS) entry which is preliminary data.</text>
</comment>
<dbReference type="Pfam" id="PF00160">
    <property type="entry name" value="Pro_isomerase"/>
    <property type="match status" value="1"/>
</dbReference>
<keyword evidence="4 5" id="KW-0413">Isomerase</keyword>
<evidence type="ECO:0000256" key="4">
    <source>
        <dbReference type="ARBA" id="ARBA00023235"/>
    </source>
</evidence>
<dbReference type="EC" id="5.2.1.8" evidence="5"/>
<comment type="similarity">
    <text evidence="2 5">Belongs to the cyclophilin-type PPIase family.</text>
</comment>
<dbReference type="InterPro" id="IPR044666">
    <property type="entry name" value="Cyclophilin_A-like"/>
</dbReference>
<evidence type="ECO:0000313" key="8">
    <source>
        <dbReference type="Proteomes" id="UP000178302"/>
    </source>
</evidence>
<dbReference type="InterPro" id="IPR002130">
    <property type="entry name" value="Cyclophilin-type_PPIase_dom"/>
</dbReference>
<evidence type="ECO:0000259" key="6">
    <source>
        <dbReference type="PROSITE" id="PS50072"/>
    </source>
</evidence>
<dbReference type="PROSITE" id="PS50072">
    <property type="entry name" value="CSA_PPIASE_2"/>
    <property type="match status" value="1"/>
</dbReference>
<reference evidence="7 8" key="1">
    <citation type="journal article" date="2016" name="Nat. Commun.">
        <title>Thousands of microbial genomes shed light on interconnected biogeochemical processes in an aquifer system.</title>
        <authorList>
            <person name="Anantharaman K."/>
            <person name="Brown C.T."/>
            <person name="Hug L.A."/>
            <person name="Sharon I."/>
            <person name="Castelle C.J."/>
            <person name="Probst A.J."/>
            <person name="Thomas B.C."/>
            <person name="Singh A."/>
            <person name="Wilkins M.J."/>
            <person name="Karaoz U."/>
            <person name="Brodie E.L."/>
            <person name="Williams K.H."/>
            <person name="Hubbard S.S."/>
            <person name="Banfield J.F."/>
        </authorList>
    </citation>
    <scope>NUCLEOTIDE SEQUENCE [LARGE SCALE GENOMIC DNA]</scope>
</reference>
<dbReference type="PIRSF" id="PIRSF001467">
    <property type="entry name" value="Peptidylpro_ismrse"/>
    <property type="match status" value="1"/>
</dbReference>
<dbReference type="CDD" id="cd00317">
    <property type="entry name" value="cyclophilin"/>
    <property type="match status" value="1"/>
</dbReference>
<dbReference type="Proteomes" id="UP000178302">
    <property type="component" value="Unassembled WGS sequence"/>
</dbReference>
<dbReference type="Gene3D" id="2.40.100.10">
    <property type="entry name" value="Cyclophilin-like"/>
    <property type="match status" value="1"/>
</dbReference>
<evidence type="ECO:0000256" key="3">
    <source>
        <dbReference type="ARBA" id="ARBA00023110"/>
    </source>
</evidence>
<keyword evidence="3 5" id="KW-0697">Rotamase</keyword>
<dbReference type="InterPro" id="IPR024936">
    <property type="entry name" value="Cyclophilin-type_PPIase"/>
</dbReference>
<evidence type="ECO:0000256" key="1">
    <source>
        <dbReference type="ARBA" id="ARBA00002388"/>
    </source>
</evidence>
<dbReference type="PANTHER" id="PTHR45625:SF4">
    <property type="entry name" value="PEPTIDYLPROLYL ISOMERASE DOMAIN AND WD REPEAT-CONTAINING PROTEIN 1"/>
    <property type="match status" value="1"/>
</dbReference>
<dbReference type="GO" id="GO:0003755">
    <property type="term" value="F:peptidyl-prolyl cis-trans isomerase activity"/>
    <property type="evidence" value="ECO:0007669"/>
    <property type="project" value="UniProtKB-UniRule"/>
</dbReference>
<name>A0A1G2LP85_9BACT</name>
<dbReference type="InterPro" id="IPR029000">
    <property type="entry name" value="Cyclophilin-like_dom_sf"/>
</dbReference>
<evidence type="ECO:0000256" key="5">
    <source>
        <dbReference type="RuleBase" id="RU363019"/>
    </source>
</evidence>
<proteinExistence type="inferred from homology"/>
<comment type="function">
    <text evidence="1 5">PPIases accelerate the folding of proteins. It catalyzes the cis-trans isomerization of proline imidic peptide bonds in oligopeptides.</text>
</comment>
<evidence type="ECO:0000313" key="7">
    <source>
        <dbReference type="EMBL" id="OHA13440.1"/>
    </source>
</evidence>
<evidence type="ECO:0000256" key="2">
    <source>
        <dbReference type="ARBA" id="ARBA00007365"/>
    </source>
</evidence>